<evidence type="ECO:0000313" key="2">
    <source>
        <dbReference type="EMBL" id="KAJ8026716.1"/>
    </source>
</evidence>
<reference evidence="2" key="1">
    <citation type="submission" date="2021-10" db="EMBL/GenBank/DDBJ databases">
        <title>Tropical sea cucumber genome reveals ecological adaptation and Cuvierian tubules defense mechanism.</title>
        <authorList>
            <person name="Chen T."/>
        </authorList>
    </citation>
    <scope>NUCLEOTIDE SEQUENCE</scope>
    <source>
        <strain evidence="2">Nanhai2018</strain>
        <tissue evidence="2">Muscle</tissue>
    </source>
</reference>
<gene>
    <name evidence="2" type="ORF">HOLleu_31631</name>
</gene>
<proteinExistence type="predicted"/>
<feature type="coiled-coil region" evidence="1">
    <location>
        <begin position="107"/>
        <end position="156"/>
    </location>
</feature>
<evidence type="ECO:0000313" key="3">
    <source>
        <dbReference type="Proteomes" id="UP001152320"/>
    </source>
</evidence>
<organism evidence="2 3">
    <name type="scientific">Holothuria leucospilota</name>
    <name type="common">Black long sea cucumber</name>
    <name type="synonym">Mertensiothuria leucospilota</name>
    <dbReference type="NCBI Taxonomy" id="206669"/>
    <lineage>
        <taxon>Eukaryota</taxon>
        <taxon>Metazoa</taxon>
        <taxon>Echinodermata</taxon>
        <taxon>Eleutherozoa</taxon>
        <taxon>Echinozoa</taxon>
        <taxon>Holothuroidea</taxon>
        <taxon>Aspidochirotacea</taxon>
        <taxon>Aspidochirotida</taxon>
        <taxon>Holothuriidae</taxon>
        <taxon>Holothuria</taxon>
    </lineage>
</organism>
<protein>
    <submittedName>
        <fullName evidence="2">Uncharacterized protein</fullName>
    </submittedName>
</protein>
<evidence type="ECO:0000256" key="1">
    <source>
        <dbReference type="SAM" id="Coils"/>
    </source>
</evidence>
<accession>A0A9Q0YUA7</accession>
<dbReference type="AlphaFoldDB" id="A0A9Q0YUA7"/>
<sequence length="175" mass="20620">MAGPKIWLVIYRFDQEIEGKTGAAKGPFSVDIPGESSAVEVQNTIRKQLKIKDKKLVLKLRNHRKSLIPINSHIVQNTKFQPYTLEVVKRFQNVKPQARSAPISGYTEMIKQRLENLLRRIEKLEDIVPEMKQNREKKMQKEMEGIDENLKFIRQRIEESESHKWQGMFTKHPLW</sequence>
<dbReference type="OrthoDB" id="7659889at2759"/>
<dbReference type="EMBL" id="JAIZAY010000016">
    <property type="protein sequence ID" value="KAJ8026716.1"/>
    <property type="molecule type" value="Genomic_DNA"/>
</dbReference>
<keyword evidence="1" id="KW-0175">Coiled coil</keyword>
<name>A0A9Q0YUA7_HOLLE</name>
<keyword evidence="3" id="KW-1185">Reference proteome</keyword>
<dbReference type="Proteomes" id="UP001152320">
    <property type="component" value="Chromosome 16"/>
</dbReference>
<comment type="caution">
    <text evidence="2">The sequence shown here is derived from an EMBL/GenBank/DDBJ whole genome shotgun (WGS) entry which is preliminary data.</text>
</comment>